<dbReference type="Gene3D" id="2.30.38.10">
    <property type="entry name" value="Luciferase, Domain 3"/>
    <property type="match status" value="1"/>
</dbReference>
<dbReference type="GO" id="GO:0031177">
    <property type="term" value="F:phosphopantetheine binding"/>
    <property type="evidence" value="ECO:0007669"/>
    <property type="project" value="InterPro"/>
</dbReference>
<dbReference type="FunFam" id="3.40.50.980:FF:000002">
    <property type="entry name" value="Enterobactin synthetase component F"/>
    <property type="match status" value="1"/>
</dbReference>
<dbReference type="KEGG" id="apac:S7S_05305"/>
<dbReference type="HOGENOM" id="CLU_000022_2_4_6"/>
<dbReference type="RefSeq" id="WP_008737430.1">
    <property type="nucleotide sequence ID" value="NZ_CP004387.1"/>
</dbReference>
<keyword evidence="2" id="KW-0596">Phosphopantetheine</keyword>
<dbReference type="GO" id="GO:0043041">
    <property type="term" value="P:amino acid activation for nonribosomal peptide biosynthetic process"/>
    <property type="evidence" value="ECO:0007669"/>
    <property type="project" value="TreeGrafter"/>
</dbReference>
<dbReference type="InterPro" id="IPR020845">
    <property type="entry name" value="AMP-binding_CS"/>
</dbReference>
<dbReference type="PROSITE" id="PS50075">
    <property type="entry name" value="CARRIER"/>
    <property type="match status" value="1"/>
</dbReference>
<dbReference type="InterPro" id="IPR020806">
    <property type="entry name" value="PKS_PP-bd"/>
</dbReference>
<reference evidence="6 7" key="1">
    <citation type="journal article" date="2012" name="J. Bacteriol.">
        <title>Genome sequence of an alkane-degrading bacterium, Alcanivorax pacificus type strain W11-5, isolated from deep sea sediment.</title>
        <authorList>
            <person name="Lai Q."/>
            <person name="Shao Z."/>
        </authorList>
    </citation>
    <scope>NUCLEOTIDE SEQUENCE [LARGE SCALE GENOMIC DNA]</scope>
    <source>
        <strain evidence="6 7">W11-5</strain>
    </source>
</reference>
<dbReference type="SUPFAM" id="SSF52777">
    <property type="entry name" value="CoA-dependent acyltransferases"/>
    <property type="match status" value="2"/>
</dbReference>
<evidence type="ECO:0000259" key="5">
    <source>
        <dbReference type="PROSITE" id="PS50075"/>
    </source>
</evidence>
<dbReference type="SMART" id="SM00823">
    <property type="entry name" value="PKS_PP"/>
    <property type="match status" value="1"/>
</dbReference>
<evidence type="ECO:0000256" key="1">
    <source>
        <dbReference type="ARBA" id="ARBA00001957"/>
    </source>
</evidence>
<dbReference type="Pfam" id="PF00668">
    <property type="entry name" value="Condensation"/>
    <property type="match status" value="1"/>
</dbReference>
<dbReference type="InterPro" id="IPR000873">
    <property type="entry name" value="AMP-dep_synth/lig_dom"/>
</dbReference>
<dbReference type="GO" id="GO:0009366">
    <property type="term" value="C:enterobactin synthetase complex"/>
    <property type="evidence" value="ECO:0007669"/>
    <property type="project" value="TreeGrafter"/>
</dbReference>
<dbReference type="CDD" id="cd17646">
    <property type="entry name" value="A_NRPS_AB3403-like"/>
    <property type="match status" value="1"/>
</dbReference>
<dbReference type="PROSITE" id="PS00455">
    <property type="entry name" value="AMP_BINDING"/>
    <property type="match status" value="1"/>
</dbReference>
<dbReference type="CDD" id="cd19531">
    <property type="entry name" value="LCL_NRPS-like"/>
    <property type="match status" value="1"/>
</dbReference>
<dbReference type="STRING" id="391936.S7S_05305"/>
<feature type="compositionally biased region" description="Basic and acidic residues" evidence="4">
    <location>
        <begin position="1052"/>
        <end position="1081"/>
    </location>
</feature>
<dbReference type="OrthoDB" id="9757559at2"/>
<dbReference type="InterPro" id="IPR045851">
    <property type="entry name" value="AMP-bd_C_sf"/>
</dbReference>
<dbReference type="Gene3D" id="3.30.300.30">
    <property type="match status" value="1"/>
</dbReference>
<dbReference type="FunFam" id="3.40.50.980:FF:000001">
    <property type="entry name" value="Non-ribosomal peptide synthetase"/>
    <property type="match status" value="1"/>
</dbReference>
<protein>
    <submittedName>
        <fullName evidence="6">Amino acid adenylation domain-containing protein</fullName>
    </submittedName>
</protein>
<evidence type="ECO:0000313" key="7">
    <source>
        <dbReference type="Proteomes" id="UP000006764"/>
    </source>
</evidence>
<dbReference type="Pfam" id="PF00550">
    <property type="entry name" value="PP-binding"/>
    <property type="match status" value="1"/>
</dbReference>
<dbReference type="Gene3D" id="3.40.50.980">
    <property type="match status" value="2"/>
</dbReference>
<name>A0A0B4XK77_9GAMM</name>
<comment type="cofactor">
    <cofactor evidence="1">
        <name>pantetheine 4'-phosphate</name>
        <dbReference type="ChEBI" id="CHEBI:47942"/>
    </cofactor>
</comment>
<evidence type="ECO:0000256" key="4">
    <source>
        <dbReference type="SAM" id="MobiDB-lite"/>
    </source>
</evidence>
<dbReference type="InterPro" id="IPR001242">
    <property type="entry name" value="Condensation_dom"/>
</dbReference>
<dbReference type="Gene3D" id="3.30.559.10">
    <property type="entry name" value="Chloramphenicol acetyltransferase-like domain"/>
    <property type="match status" value="1"/>
</dbReference>
<feature type="domain" description="Carrier" evidence="5">
    <location>
        <begin position="973"/>
        <end position="1048"/>
    </location>
</feature>
<sequence length="1081" mass="119243">MTHAAETCFPLSPAQQRQWLLWHLQPHSTAYHVSGMLTFNGVLDVPALHRAFNALVQRHATLRTVFRVNDDGEPMQWVSAPGDDVPLPVTDLRHLPAAERESAAWRVLRELDATPFNLERGPLRRFALARVADEQYRLLVVKHHIITDGISIQVMLKELSRHYRAGGVDTTLPALSMHYTDIVHAQRQWLHSDAAAQQLAWWRAQLGDSHPVLALPTDAPRQPVMSWPAAQRALAIDAALHQRLRQRAAAAGVTLFTLMLAAFQLLLSRYTGQPHIRVGVPVSGRLQREAAPLMGFFVNTLVMPNRIHSDDTLASLLSRAGEAVKGAQQHQQLPFDHLVDALQPERSLSHTPLVQVLCNYQHEHLPAWQSVRGEPLTLSHFTQLQQQTQFELTLDIHRRDGALLANLIYADSLFHADTMAQFGEHYLRLLAAFAENPAQTVRQLPWLDAAGQQHLHTLSEGPVTSVPGDCVHHLFEAQCARTPDAEAVVMGEERLSYTELNRAANRLAHALVRDGIGPAQRVGIAMHRSLELVISLLAVMKTGAAYVPLDPDYPAQRLRYMMDDSGLSLLLTQPALRDTLPTPDGLRIMTPADYPTGHMPADNPAVPLTGEHLIYLIYTSGSTGQPKGAANSHRALCNRLVWGQGHQPIGAGDTVLQKTPFSFDISFWEFFWPLTTGARLALAGPGEHRDPARLVALIRQHQVTTIHFVPSMLQMFLGEPGIHACDSLKRVICSGEALSAELRSRTLRALPQVSLLNLYGPTEAAIEVTWHDCLEDGSASVPIGRPLANVITRILDADGAPVPTGVPGELCLGGIALAQCYWRRAALTAERFIADPLATQGERLYRTGDLVRWRRDGEIEYLGRIDHQIKVRGFRIELGEIEAALLALPAVREAVVVARNAVAGTQLLGYVSLQPGRHDTATALRSALADTLPDYMVPTQIMLLDTLPLNSNGKIDRKALPAPVQATRDPTAPPRDATEQQIAAIWCDVLGVNAVGRHDSFFDVGGHSLLLMTVHRRLHTTLATPVTVTDLFRYPTVAALATFLARQQSAPARDHDTASRAARQRDALRQRRKPPAERTPT</sequence>
<dbReference type="Proteomes" id="UP000006764">
    <property type="component" value="Chromosome"/>
</dbReference>
<dbReference type="FunFam" id="3.40.50.12780:FF:000012">
    <property type="entry name" value="Non-ribosomal peptide synthetase"/>
    <property type="match status" value="1"/>
</dbReference>
<dbReference type="GO" id="GO:0005829">
    <property type="term" value="C:cytosol"/>
    <property type="evidence" value="ECO:0007669"/>
    <property type="project" value="TreeGrafter"/>
</dbReference>
<dbReference type="GO" id="GO:0009239">
    <property type="term" value="P:enterobactin biosynthetic process"/>
    <property type="evidence" value="ECO:0007669"/>
    <property type="project" value="TreeGrafter"/>
</dbReference>
<evidence type="ECO:0000256" key="2">
    <source>
        <dbReference type="ARBA" id="ARBA00022450"/>
    </source>
</evidence>
<dbReference type="PANTHER" id="PTHR45527">
    <property type="entry name" value="NONRIBOSOMAL PEPTIDE SYNTHETASE"/>
    <property type="match status" value="1"/>
</dbReference>
<dbReference type="Gene3D" id="1.10.1200.10">
    <property type="entry name" value="ACP-like"/>
    <property type="match status" value="1"/>
</dbReference>
<dbReference type="GO" id="GO:0072330">
    <property type="term" value="P:monocarboxylic acid biosynthetic process"/>
    <property type="evidence" value="ECO:0007669"/>
    <property type="project" value="UniProtKB-ARBA"/>
</dbReference>
<dbReference type="InterPro" id="IPR010071">
    <property type="entry name" value="AA_adenyl_dom"/>
</dbReference>
<dbReference type="InterPro" id="IPR036736">
    <property type="entry name" value="ACP-like_sf"/>
</dbReference>
<keyword evidence="7" id="KW-1185">Reference proteome</keyword>
<dbReference type="NCBIfam" id="TIGR01733">
    <property type="entry name" value="AA-adenyl-dom"/>
    <property type="match status" value="1"/>
</dbReference>
<dbReference type="SUPFAM" id="SSF47336">
    <property type="entry name" value="ACP-like"/>
    <property type="match status" value="1"/>
</dbReference>
<evidence type="ECO:0000313" key="6">
    <source>
        <dbReference type="EMBL" id="AJD47481.1"/>
    </source>
</evidence>
<dbReference type="Pfam" id="PF00501">
    <property type="entry name" value="AMP-binding"/>
    <property type="match status" value="1"/>
</dbReference>
<dbReference type="AlphaFoldDB" id="A0A0B4XK77"/>
<dbReference type="InterPro" id="IPR009081">
    <property type="entry name" value="PP-bd_ACP"/>
</dbReference>
<dbReference type="InterPro" id="IPR025110">
    <property type="entry name" value="AMP-bd_C"/>
</dbReference>
<dbReference type="EMBL" id="CP004387">
    <property type="protein sequence ID" value="AJD47481.1"/>
    <property type="molecule type" value="Genomic_DNA"/>
</dbReference>
<organism evidence="6 7">
    <name type="scientific">Isoalcanivorax pacificus W11-5</name>
    <dbReference type="NCBI Taxonomy" id="391936"/>
    <lineage>
        <taxon>Bacteria</taxon>
        <taxon>Pseudomonadati</taxon>
        <taxon>Pseudomonadota</taxon>
        <taxon>Gammaproteobacteria</taxon>
        <taxon>Oceanospirillales</taxon>
        <taxon>Alcanivoracaceae</taxon>
        <taxon>Isoalcanivorax</taxon>
    </lineage>
</organism>
<dbReference type="FunFam" id="3.30.300.30:FF:000010">
    <property type="entry name" value="Enterobactin synthetase component F"/>
    <property type="match status" value="1"/>
</dbReference>
<dbReference type="SUPFAM" id="SSF56801">
    <property type="entry name" value="Acetyl-CoA synthetase-like"/>
    <property type="match status" value="1"/>
</dbReference>
<accession>A0A0B4XK77</accession>
<proteinExistence type="predicted"/>
<gene>
    <name evidence="6" type="ORF">S7S_05305</name>
</gene>
<evidence type="ECO:0000256" key="3">
    <source>
        <dbReference type="ARBA" id="ARBA00022553"/>
    </source>
</evidence>
<dbReference type="InterPro" id="IPR023213">
    <property type="entry name" value="CAT-like_dom_sf"/>
</dbReference>
<dbReference type="Pfam" id="PF13193">
    <property type="entry name" value="AMP-binding_C"/>
    <property type="match status" value="1"/>
</dbReference>
<dbReference type="Gene3D" id="3.30.559.30">
    <property type="entry name" value="Nonribosomal peptide synthetase, condensation domain"/>
    <property type="match status" value="1"/>
</dbReference>
<dbReference type="PANTHER" id="PTHR45527:SF1">
    <property type="entry name" value="FATTY ACID SYNTHASE"/>
    <property type="match status" value="1"/>
</dbReference>
<dbReference type="GO" id="GO:0047527">
    <property type="term" value="F:2,3-dihydroxybenzoate-serine ligase activity"/>
    <property type="evidence" value="ECO:0007669"/>
    <property type="project" value="TreeGrafter"/>
</dbReference>
<dbReference type="FunFam" id="1.10.1200.10:FF:000016">
    <property type="entry name" value="Non-ribosomal peptide synthase"/>
    <property type="match status" value="1"/>
</dbReference>
<feature type="region of interest" description="Disordered" evidence="4">
    <location>
        <begin position="1048"/>
        <end position="1081"/>
    </location>
</feature>
<keyword evidence="3" id="KW-0597">Phosphoprotein</keyword>